<evidence type="ECO:0000313" key="2">
    <source>
        <dbReference type="Proteomes" id="UP000320762"/>
    </source>
</evidence>
<dbReference type="Proteomes" id="UP000320762">
    <property type="component" value="Unassembled WGS sequence"/>
</dbReference>
<gene>
    <name evidence="1" type="ORF">BD626DRAFT_160662</name>
</gene>
<reference evidence="1 2" key="1">
    <citation type="journal article" date="2019" name="New Phytol.">
        <title>Comparative genomics reveals unique wood-decay strategies and fruiting body development in the Schizophyllaceae.</title>
        <authorList>
            <person name="Almasi E."/>
            <person name="Sahu N."/>
            <person name="Krizsan K."/>
            <person name="Balint B."/>
            <person name="Kovacs G.M."/>
            <person name="Kiss B."/>
            <person name="Cseklye J."/>
            <person name="Drula E."/>
            <person name="Henrissat B."/>
            <person name="Nagy I."/>
            <person name="Chovatia M."/>
            <person name="Adam C."/>
            <person name="LaButti K."/>
            <person name="Lipzen A."/>
            <person name="Riley R."/>
            <person name="Grigoriev I.V."/>
            <person name="Nagy L.G."/>
        </authorList>
    </citation>
    <scope>NUCLEOTIDE SEQUENCE [LARGE SCALE GENOMIC DNA]</scope>
    <source>
        <strain evidence="1 2">NL-1724</strain>
    </source>
</reference>
<organism evidence="1 2">
    <name type="scientific">Schizophyllum amplum</name>
    <dbReference type="NCBI Taxonomy" id="97359"/>
    <lineage>
        <taxon>Eukaryota</taxon>
        <taxon>Fungi</taxon>
        <taxon>Dikarya</taxon>
        <taxon>Basidiomycota</taxon>
        <taxon>Agaricomycotina</taxon>
        <taxon>Agaricomycetes</taxon>
        <taxon>Agaricomycetidae</taxon>
        <taxon>Agaricales</taxon>
        <taxon>Schizophyllaceae</taxon>
        <taxon>Schizophyllum</taxon>
    </lineage>
</organism>
<proteinExistence type="predicted"/>
<sequence length="191" mass="20992">MARTVQNGVGSPEEKALMRDSPCLGLQRSSRAKVLAHSPALRIGQPSQVKFLVSSQEQCKGPHTLTHMELGSSTNLVRDCENIRTHPHLYGWASGWSRFCVQRESFFPGLDRDGQSQALFGPLSSECGAGIIQSASNKRKLSQTRESQLLSAHVHLCSGSSCVIVPRRAARPLRAALSPHVNSDYNFKLHY</sequence>
<dbReference type="EMBL" id="VDMD01000003">
    <property type="protein sequence ID" value="TRM66562.1"/>
    <property type="molecule type" value="Genomic_DNA"/>
</dbReference>
<evidence type="ECO:0000313" key="1">
    <source>
        <dbReference type="EMBL" id="TRM66562.1"/>
    </source>
</evidence>
<protein>
    <submittedName>
        <fullName evidence="1">Uncharacterized protein</fullName>
    </submittedName>
</protein>
<accession>A0A550CP23</accession>
<keyword evidence="2" id="KW-1185">Reference proteome</keyword>
<comment type="caution">
    <text evidence="1">The sequence shown here is derived from an EMBL/GenBank/DDBJ whole genome shotgun (WGS) entry which is preliminary data.</text>
</comment>
<name>A0A550CP23_9AGAR</name>
<dbReference type="AlphaFoldDB" id="A0A550CP23"/>